<dbReference type="InterPro" id="IPR036249">
    <property type="entry name" value="Thioredoxin-like_sf"/>
</dbReference>
<organism evidence="2 3">
    <name type="scientific">Dongia rigui</name>
    <dbReference type="NCBI Taxonomy" id="940149"/>
    <lineage>
        <taxon>Bacteria</taxon>
        <taxon>Pseudomonadati</taxon>
        <taxon>Pseudomonadota</taxon>
        <taxon>Alphaproteobacteria</taxon>
        <taxon>Rhodospirillales</taxon>
        <taxon>Dongiaceae</taxon>
        <taxon>Dongia</taxon>
    </lineage>
</organism>
<dbReference type="Pfam" id="PF08534">
    <property type="entry name" value="Redoxin"/>
    <property type="match status" value="1"/>
</dbReference>
<gene>
    <name evidence="2" type="ORF">SMD31_06695</name>
</gene>
<dbReference type="EMBL" id="JAXCLX010000001">
    <property type="protein sequence ID" value="MDY0871602.1"/>
    <property type="molecule type" value="Genomic_DNA"/>
</dbReference>
<evidence type="ECO:0000259" key="1">
    <source>
        <dbReference type="PROSITE" id="PS51352"/>
    </source>
</evidence>
<dbReference type="Gene3D" id="2.60.120.260">
    <property type="entry name" value="Galactose-binding domain-like"/>
    <property type="match status" value="1"/>
</dbReference>
<accession>A0ABU5DWC7</accession>
<evidence type="ECO:0000313" key="2">
    <source>
        <dbReference type="EMBL" id="MDY0871602.1"/>
    </source>
</evidence>
<dbReference type="InterPro" id="IPR013740">
    <property type="entry name" value="Redoxin"/>
</dbReference>
<dbReference type="InterPro" id="IPR013766">
    <property type="entry name" value="Thioredoxin_domain"/>
</dbReference>
<name>A0ABU5DWC7_9PROT</name>
<dbReference type="Pfam" id="PF17991">
    <property type="entry name" value="Thioredoxin_10"/>
    <property type="match status" value="1"/>
</dbReference>
<proteinExistence type="predicted"/>
<dbReference type="RefSeq" id="WP_320500032.1">
    <property type="nucleotide sequence ID" value="NZ_JAXCLX010000001.1"/>
</dbReference>
<dbReference type="SUPFAM" id="SSF52833">
    <property type="entry name" value="Thioredoxin-like"/>
    <property type="match status" value="1"/>
</dbReference>
<keyword evidence="3" id="KW-1185">Reference proteome</keyword>
<dbReference type="Proteomes" id="UP001271769">
    <property type="component" value="Unassembled WGS sequence"/>
</dbReference>
<dbReference type="PANTHER" id="PTHR42852:SF13">
    <property type="entry name" value="PROTEIN DIPZ"/>
    <property type="match status" value="1"/>
</dbReference>
<protein>
    <submittedName>
        <fullName evidence="2">Redoxin family protein</fullName>
    </submittedName>
</protein>
<evidence type="ECO:0000313" key="3">
    <source>
        <dbReference type="Proteomes" id="UP001271769"/>
    </source>
</evidence>
<reference evidence="2 3" key="1">
    <citation type="journal article" date="2013" name="Antonie Van Leeuwenhoek">
        <title>Dongia rigui sp. nov., isolated from freshwater of a large wetland in Korea.</title>
        <authorList>
            <person name="Baik K.S."/>
            <person name="Hwang Y.M."/>
            <person name="Choi J.S."/>
            <person name="Kwon J."/>
            <person name="Seong C.N."/>
        </authorList>
    </citation>
    <scope>NUCLEOTIDE SEQUENCE [LARGE SCALE GENOMIC DNA]</scope>
    <source>
        <strain evidence="2 3">04SU4-P</strain>
    </source>
</reference>
<dbReference type="InterPro" id="IPR041017">
    <property type="entry name" value="Thioredoxin_10"/>
</dbReference>
<dbReference type="PROSITE" id="PS51352">
    <property type="entry name" value="THIOREDOXIN_2"/>
    <property type="match status" value="1"/>
</dbReference>
<dbReference type="Gene3D" id="3.40.30.10">
    <property type="entry name" value="Glutaredoxin"/>
    <property type="match status" value="1"/>
</dbReference>
<comment type="caution">
    <text evidence="2">The sequence shown here is derived from an EMBL/GenBank/DDBJ whole genome shotgun (WGS) entry which is preliminary data.</text>
</comment>
<sequence>MMKRRELKFVLGLAVVAAGAAIAVTLSDKPGSFSMSPAIARSEAAELSPPLNALLQTTTWLNAPPLTPQDLRGKVVLVNFWTYSCINCVRTLPYLRAWAEKYRAEGLVVVSIHTPEFAFEKVPDNVTRALHQLDVPYRVAQDNDFRLWHAFGNRGWPAFYFIGADGAVAHEQLGEGDYEASEARIQALLKEAGSLKVALPITPIAGSGAQAAPDLATLGSGETYIGYGQASGFASPESFASDRTRTYTLPDNPWVNEWGLGGDWLVGAEFATSSAPQSSIAYRFHARDLHLVMAPASPEKPIRFRVTLDGKAPGADHGADTDPQGWGTLDADRLYQLVRQSAEVTDRTFRIAFEEPGVRAYAFTFG</sequence>
<dbReference type="InterPro" id="IPR050553">
    <property type="entry name" value="Thioredoxin_ResA/DsbE_sf"/>
</dbReference>
<dbReference type="PANTHER" id="PTHR42852">
    <property type="entry name" value="THIOL:DISULFIDE INTERCHANGE PROTEIN DSBE"/>
    <property type="match status" value="1"/>
</dbReference>
<feature type="domain" description="Thioredoxin" evidence="1">
    <location>
        <begin position="47"/>
        <end position="190"/>
    </location>
</feature>